<evidence type="ECO:0000256" key="6">
    <source>
        <dbReference type="SAM" id="SignalP"/>
    </source>
</evidence>
<dbReference type="NCBIfam" id="TIGR01167">
    <property type="entry name" value="LPXTG_anchor"/>
    <property type="match status" value="1"/>
</dbReference>
<name>A0A430FQE2_9BIFI</name>
<evidence type="ECO:0000256" key="1">
    <source>
        <dbReference type="ARBA" id="ARBA00022512"/>
    </source>
</evidence>
<keyword evidence="5" id="KW-1133">Transmembrane helix</keyword>
<keyword evidence="5" id="KW-0812">Transmembrane</keyword>
<keyword evidence="3 6" id="KW-0732">Signal</keyword>
<dbReference type="InterPro" id="IPR013783">
    <property type="entry name" value="Ig-like_fold"/>
</dbReference>
<evidence type="ECO:0000256" key="4">
    <source>
        <dbReference type="ARBA" id="ARBA00023088"/>
    </source>
</evidence>
<evidence type="ECO:0000313" key="9">
    <source>
        <dbReference type="Proteomes" id="UP000287609"/>
    </source>
</evidence>
<gene>
    <name evidence="8" type="ORF">D2E26_1116</name>
</gene>
<keyword evidence="4" id="KW-0572">Peptidoglycan-anchor</keyword>
<keyword evidence="5" id="KW-0472">Membrane</keyword>
<reference evidence="8 9" key="1">
    <citation type="submission" date="2018-09" db="EMBL/GenBank/DDBJ databases">
        <title>Characterization of the phylogenetic diversity of five novel species belonging to the genus Bifidobacterium.</title>
        <authorList>
            <person name="Lugli G.A."/>
            <person name="Duranti S."/>
            <person name="Milani C."/>
        </authorList>
    </citation>
    <scope>NUCLEOTIDE SEQUENCE [LARGE SCALE GENOMIC DNA]</scope>
    <source>
        <strain evidence="8 9">2036B</strain>
    </source>
</reference>
<dbReference type="AlphaFoldDB" id="A0A430FQE2"/>
<dbReference type="Proteomes" id="UP000287609">
    <property type="component" value="Unassembled WGS sequence"/>
</dbReference>
<evidence type="ECO:0000256" key="5">
    <source>
        <dbReference type="SAM" id="Phobius"/>
    </source>
</evidence>
<dbReference type="OrthoDB" id="3199332at2"/>
<evidence type="ECO:0000256" key="3">
    <source>
        <dbReference type="ARBA" id="ARBA00022729"/>
    </source>
</evidence>
<dbReference type="GO" id="GO:0005975">
    <property type="term" value="P:carbohydrate metabolic process"/>
    <property type="evidence" value="ECO:0007669"/>
    <property type="project" value="UniProtKB-ARBA"/>
</dbReference>
<proteinExistence type="predicted"/>
<feature type="signal peptide" evidence="6">
    <location>
        <begin position="1"/>
        <end position="30"/>
    </location>
</feature>
<dbReference type="PROSITE" id="PS50847">
    <property type="entry name" value="GRAM_POS_ANCHORING"/>
    <property type="match status" value="1"/>
</dbReference>
<evidence type="ECO:0000313" key="8">
    <source>
        <dbReference type="EMBL" id="RSX55062.1"/>
    </source>
</evidence>
<dbReference type="RefSeq" id="WP_125963931.1">
    <property type="nucleotide sequence ID" value="NZ_QXGM01000002.1"/>
</dbReference>
<protein>
    <recommendedName>
        <fullName evidence="7">Gram-positive cocci surface proteins LPxTG domain-containing protein</fullName>
    </recommendedName>
</protein>
<organism evidence="8 9">
    <name type="scientific">Bifidobacterium dolichotidis</name>
    <dbReference type="NCBI Taxonomy" id="2306976"/>
    <lineage>
        <taxon>Bacteria</taxon>
        <taxon>Bacillati</taxon>
        <taxon>Actinomycetota</taxon>
        <taxon>Actinomycetes</taxon>
        <taxon>Bifidobacteriales</taxon>
        <taxon>Bifidobacteriaceae</taxon>
        <taxon>Bifidobacterium</taxon>
    </lineage>
</organism>
<evidence type="ECO:0000259" key="7">
    <source>
        <dbReference type="PROSITE" id="PS50847"/>
    </source>
</evidence>
<sequence length="605" mass="65680">MKKVNKALVAFGVSAVMLATGFVGATSAFADPLGQGVITFDKETVTSGDKVAGYRLLDVVTEDATNGTFIYDVNSTYKKNVVEAIRSLDENFAKDDDGKLIPLDKIENPDIIKWLVQDANLNSTNIDRFAKAFKATDPVDDPGFPETTLNKSDADTKTVPTGYYLIEHKWLGDQGSNETYSKYMVNTVGTKGVTVQFKNGTVTLEKKVKDNELGVTNNWQDTADYSYGDLVPFRLTGTLPKTFKNGKPEQNIPNDFAYFEYKFEDTFGNGKDNAPAFTLYNAVGGKDLKVSVYASDGTLKGDLASSDYKFDDTHVTPGDVSSTKNGFTVEVGVEKTINGDDPATAEKETSYQVRDVQSIETVDIQATDMIVVEYKAILQNNANLGETGNKNTASLNYTNNPNTLMRGDTPEDYVKVFTFSVDGLKTFSIDPNETDLPKFELFRDNGERNEGQIVWHSVGKKDVTKDPKTGNYIFGWEGLDAGDYKLVEYYTPAGFTAPMHPVFFTIEATHGNRDADQEPVLLTLGAVVSSDESDIVKVNPSADGKKHLTGTLSTGAIATPIYNRGGNVLPSTGGAGTVALYVTGAAIVLFAGLGMAVALKKRRNA</sequence>
<dbReference type="InterPro" id="IPR019931">
    <property type="entry name" value="LPXTG_anchor"/>
</dbReference>
<feature type="chain" id="PRO_5019160957" description="Gram-positive cocci surface proteins LPxTG domain-containing protein" evidence="6">
    <location>
        <begin position="31"/>
        <end position="605"/>
    </location>
</feature>
<evidence type="ECO:0000256" key="2">
    <source>
        <dbReference type="ARBA" id="ARBA00022525"/>
    </source>
</evidence>
<keyword evidence="2" id="KW-0964">Secreted</keyword>
<keyword evidence="1" id="KW-0134">Cell wall</keyword>
<feature type="domain" description="Gram-positive cocci surface proteins LPxTG" evidence="7">
    <location>
        <begin position="569"/>
        <end position="605"/>
    </location>
</feature>
<comment type="caution">
    <text evidence="8">The sequence shown here is derived from an EMBL/GenBank/DDBJ whole genome shotgun (WGS) entry which is preliminary data.</text>
</comment>
<dbReference type="Gene3D" id="2.60.40.10">
    <property type="entry name" value="Immunoglobulins"/>
    <property type="match status" value="1"/>
</dbReference>
<feature type="transmembrane region" description="Helical" evidence="5">
    <location>
        <begin position="578"/>
        <end position="599"/>
    </location>
</feature>
<accession>A0A430FQE2</accession>
<keyword evidence="9" id="KW-1185">Reference proteome</keyword>
<dbReference type="EMBL" id="QXGM01000002">
    <property type="protein sequence ID" value="RSX55062.1"/>
    <property type="molecule type" value="Genomic_DNA"/>
</dbReference>
<dbReference type="Gene3D" id="2.60.40.740">
    <property type="match status" value="1"/>
</dbReference>